<name>A0ACB0LA82_TRIPR</name>
<dbReference type="EMBL" id="CASHSV030000409">
    <property type="protein sequence ID" value="CAJ2664247.1"/>
    <property type="molecule type" value="Genomic_DNA"/>
</dbReference>
<sequence length="176" mass="20606">MAISSLLAATCSLSLLPSSSTTRINYDIRRVSFSRIAYPTLTHSNSTKSLSVKSAHAHLDHYNVQIIIEEDDEPEDKIINRFRIEVLKARVFQEYKRKRFFESKQDKIKRKAREAAIRDLRLLRKPRPSFPWLNQCDSFDFPNKEKDDDSEDEDNWEISDVDLPYGLKLKCRNKQG</sequence>
<organism evidence="1 2">
    <name type="scientific">Trifolium pratense</name>
    <name type="common">Red clover</name>
    <dbReference type="NCBI Taxonomy" id="57577"/>
    <lineage>
        <taxon>Eukaryota</taxon>
        <taxon>Viridiplantae</taxon>
        <taxon>Streptophyta</taxon>
        <taxon>Embryophyta</taxon>
        <taxon>Tracheophyta</taxon>
        <taxon>Spermatophyta</taxon>
        <taxon>Magnoliopsida</taxon>
        <taxon>eudicotyledons</taxon>
        <taxon>Gunneridae</taxon>
        <taxon>Pentapetalae</taxon>
        <taxon>rosids</taxon>
        <taxon>fabids</taxon>
        <taxon>Fabales</taxon>
        <taxon>Fabaceae</taxon>
        <taxon>Papilionoideae</taxon>
        <taxon>50 kb inversion clade</taxon>
        <taxon>NPAAA clade</taxon>
        <taxon>Hologalegina</taxon>
        <taxon>IRL clade</taxon>
        <taxon>Trifolieae</taxon>
        <taxon>Trifolium</taxon>
    </lineage>
</organism>
<reference evidence="1" key="1">
    <citation type="submission" date="2023-10" db="EMBL/GenBank/DDBJ databases">
        <authorList>
            <person name="Rodriguez Cubillos JULIANA M."/>
            <person name="De Vega J."/>
        </authorList>
    </citation>
    <scope>NUCLEOTIDE SEQUENCE</scope>
</reference>
<protein>
    <submittedName>
        <fullName evidence="1">Uncharacterized protein</fullName>
    </submittedName>
</protein>
<accession>A0ACB0LA82</accession>
<keyword evidence="2" id="KW-1185">Reference proteome</keyword>
<evidence type="ECO:0000313" key="1">
    <source>
        <dbReference type="EMBL" id="CAJ2664247.1"/>
    </source>
</evidence>
<gene>
    <name evidence="1" type="ORF">MILVUS5_LOCUS29507</name>
</gene>
<dbReference type="Proteomes" id="UP001177021">
    <property type="component" value="Unassembled WGS sequence"/>
</dbReference>
<evidence type="ECO:0000313" key="2">
    <source>
        <dbReference type="Proteomes" id="UP001177021"/>
    </source>
</evidence>
<comment type="caution">
    <text evidence="1">The sequence shown here is derived from an EMBL/GenBank/DDBJ whole genome shotgun (WGS) entry which is preliminary data.</text>
</comment>
<proteinExistence type="predicted"/>